<dbReference type="GO" id="GO:0006623">
    <property type="term" value="P:protein targeting to vacuole"/>
    <property type="evidence" value="ECO:0007669"/>
    <property type="project" value="TreeGrafter"/>
</dbReference>
<dbReference type="AlphaFoldDB" id="A0A6V7PVW9"/>
<evidence type="ECO:0000256" key="1">
    <source>
        <dbReference type="ARBA" id="ARBA00004308"/>
    </source>
</evidence>
<feature type="compositionally biased region" description="Pro residues" evidence="7">
    <location>
        <begin position="105"/>
        <end position="115"/>
    </location>
</feature>
<keyword evidence="4" id="KW-0677">Repeat</keyword>
<comment type="similarity">
    <text evidence="2">Belongs to the adaptor complexes large subunit family.</text>
</comment>
<evidence type="ECO:0008006" key="9">
    <source>
        <dbReference type="Google" id="ProtNLM"/>
    </source>
</evidence>
<dbReference type="PANTHER" id="PTHR22781">
    <property type="entry name" value="DELTA ADAPTIN-RELATED"/>
    <property type="match status" value="1"/>
</dbReference>
<feature type="compositionally biased region" description="Pro residues" evidence="7">
    <location>
        <begin position="142"/>
        <end position="166"/>
    </location>
</feature>
<reference evidence="8" key="1">
    <citation type="submission" date="2020-07" db="EMBL/GenBank/DDBJ databases">
        <authorList>
            <person name="Lin J."/>
        </authorList>
    </citation>
    <scope>NUCLEOTIDE SEQUENCE</scope>
</reference>
<evidence type="ECO:0000256" key="7">
    <source>
        <dbReference type="SAM" id="MobiDB-lite"/>
    </source>
</evidence>
<feature type="region of interest" description="Disordered" evidence="7">
    <location>
        <begin position="102"/>
        <end position="167"/>
    </location>
</feature>
<evidence type="ECO:0000256" key="3">
    <source>
        <dbReference type="ARBA" id="ARBA00022448"/>
    </source>
</evidence>
<evidence type="ECO:0000313" key="8">
    <source>
        <dbReference type="EMBL" id="CAD1834990.1"/>
    </source>
</evidence>
<feature type="region of interest" description="Disordered" evidence="7">
    <location>
        <begin position="340"/>
        <end position="362"/>
    </location>
</feature>
<feature type="region of interest" description="Disordered" evidence="7">
    <location>
        <begin position="185"/>
        <end position="261"/>
    </location>
</feature>
<sequence>MATSSSSSASSPSPSLVDSLFQRSLDDVIKSLRSDPAGESAALSRALADIRREIRSPDPSTKSLALQKLTYLASLHSFPSFSPIPSSSSSSSIAAFPALELLASPPSPSSAPPTSSPASTSTRLDQPLSPLPPSLPLHFLSSPPPPPTSPPTSPRPPPPPLPPLLPLRPKSIAAACRLLSLNPSTVPLLFKPSSTASPPPPPTPAPSPPPSAPSASSPPRPPTQPPTSPSPRLLPHSRHLPQQLGPHQGPQDLLPPRPLEPRLPARIADPVCQLLRGSAAKSLVLECVRTVLSSLSAVDDAVKLAVEKTREFLAADDDPNLRYLGLQCLAMLGPSIPGRWRRAARPSSGPSPTPIPTSAARP</sequence>
<dbReference type="InterPro" id="IPR017105">
    <property type="entry name" value="AP3_complex_dsu"/>
</dbReference>
<keyword evidence="5" id="KW-0653">Protein transport</keyword>
<name>A0A6V7PVW9_ANACO</name>
<dbReference type="PANTHER" id="PTHR22781:SF12">
    <property type="entry name" value="AP-3 COMPLEX SUBUNIT DELTA-1"/>
    <property type="match status" value="1"/>
</dbReference>
<dbReference type="InterPro" id="IPR011989">
    <property type="entry name" value="ARM-like"/>
</dbReference>
<comment type="subcellular location">
    <subcellularLocation>
        <location evidence="1">Endomembrane system</location>
    </subcellularLocation>
</comment>
<evidence type="ECO:0000256" key="4">
    <source>
        <dbReference type="ARBA" id="ARBA00022737"/>
    </source>
</evidence>
<gene>
    <name evidence="8" type="ORF">CB5_LOCUS18201</name>
</gene>
<organism evidence="8">
    <name type="scientific">Ananas comosus var. bracteatus</name>
    <name type="common">red pineapple</name>
    <dbReference type="NCBI Taxonomy" id="296719"/>
    <lineage>
        <taxon>Eukaryota</taxon>
        <taxon>Viridiplantae</taxon>
        <taxon>Streptophyta</taxon>
        <taxon>Embryophyta</taxon>
        <taxon>Tracheophyta</taxon>
        <taxon>Spermatophyta</taxon>
        <taxon>Magnoliopsida</taxon>
        <taxon>Liliopsida</taxon>
        <taxon>Poales</taxon>
        <taxon>Bromeliaceae</taxon>
        <taxon>Bromelioideae</taxon>
        <taxon>Ananas</taxon>
    </lineage>
</organism>
<dbReference type="GO" id="GO:0006896">
    <property type="term" value="P:Golgi to vacuole transport"/>
    <property type="evidence" value="ECO:0007669"/>
    <property type="project" value="TreeGrafter"/>
</dbReference>
<dbReference type="EMBL" id="LR862152">
    <property type="protein sequence ID" value="CAD1834990.1"/>
    <property type="molecule type" value="Genomic_DNA"/>
</dbReference>
<evidence type="ECO:0000256" key="2">
    <source>
        <dbReference type="ARBA" id="ARBA00006613"/>
    </source>
</evidence>
<accession>A0A6V7PVW9</accession>
<dbReference type="SUPFAM" id="SSF48371">
    <property type="entry name" value="ARM repeat"/>
    <property type="match status" value="1"/>
</dbReference>
<dbReference type="GO" id="GO:0010008">
    <property type="term" value="C:endosome membrane"/>
    <property type="evidence" value="ECO:0007669"/>
    <property type="project" value="TreeGrafter"/>
</dbReference>
<protein>
    <recommendedName>
        <fullName evidence="9">AP-3 complex subunit delta</fullName>
    </recommendedName>
</protein>
<keyword evidence="6" id="KW-0472">Membrane</keyword>
<dbReference type="Gene3D" id="1.25.10.10">
    <property type="entry name" value="Leucine-rich Repeat Variant"/>
    <property type="match status" value="2"/>
</dbReference>
<proteinExistence type="inferred from homology"/>
<dbReference type="GO" id="GO:0030123">
    <property type="term" value="C:AP-3 adaptor complex"/>
    <property type="evidence" value="ECO:0007669"/>
    <property type="project" value="InterPro"/>
</dbReference>
<feature type="compositionally biased region" description="Pro residues" evidence="7">
    <location>
        <begin position="197"/>
        <end position="229"/>
    </location>
</feature>
<keyword evidence="3" id="KW-0813">Transport</keyword>
<dbReference type="PRINTS" id="PR01217">
    <property type="entry name" value="PRICHEXTENSN"/>
</dbReference>
<evidence type="ECO:0000256" key="6">
    <source>
        <dbReference type="ARBA" id="ARBA00023136"/>
    </source>
</evidence>
<evidence type="ECO:0000256" key="5">
    <source>
        <dbReference type="ARBA" id="ARBA00022927"/>
    </source>
</evidence>
<feature type="compositionally biased region" description="Low complexity" evidence="7">
    <location>
        <begin position="240"/>
        <end position="252"/>
    </location>
</feature>
<dbReference type="InterPro" id="IPR016024">
    <property type="entry name" value="ARM-type_fold"/>
</dbReference>